<dbReference type="Proteomes" id="UP000003082">
    <property type="component" value="Unassembled WGS sequence"/>
</dbReference>
<reference evidence="1 2" key="1">
    <citation type="submission" date="2008-08" db="EMBL/GenBank/DDBJ databases">
        <authorList>
            <person name="Madupu R."/>
            <person name="Durkin A.S."/>
            <person name="Torralba M."/>
            <person name="Methe B."/>
            <person name="Sutton G.G."/>
            <person name="Strausberg R.L."/>
            <person name="Nelson K.E."/>
        </authorList>
    </citation>
    <scope>NUCLEOTIDE SEQUENCE [LARGE SCALE GENOMIC DNA]</scope>
    <source>
        <strain evidence="1 2">RM3267</strain>
    </source>
</reference>
<organism evidence="1 2">
    <name type="scientific">Campylobacter rectus RM3267</name>
    <dbReference type="NCBI Taxonomy" id="553218"/>
    <lineage>
        <taxon>Bacteria</taxon>
        <taxon>Pseudomonadati</taxon>
        <taxon>Campylobacterota</taxon>
        <taxon>Epsilonproteobacteria</taxon>
        <taxon>Campylobacterales</taxon>
        <taxon>Campylobacteraceae</taxon>
        <taxon>Campylobacter</taxon>
    </lineage>
</organism>
<sequence length="54" mass="6466">MYGLAPTNRSRAKSVFTAVITRFCYLFSQNQMQKKDVKRCRIIYKPRISMKFSR</sequence>
<name>B9D2A9_CAMRE</name>
<dbReference type="AlphaFoldDB" id="B9D2A9"/>
<accession>B9D2A9</accession>
<gene>
    <name evidence="1" type="ORF">CAMRE0001_2953</name>
</gene>
<protein>
    <submittedName>
        <fullName evidence="1">Uncharacterized protein</fullName>
    </submittedName>
</protein>
<keyword evidence="2" id="KW-1185">Reference proteome</keyword>
<evidence type="ECO:0000313" key="2">
    <source>
        <dbReference type="Proteomes" id="UP000003082"/>
    </source>
</evidence>
<evidence type="ECO:0000313" key="1">
    <source>
        <dbReference type="EMBL" id="EEF13908.1"/>
    </source>
</evidence>
<dbReference type="EMBL" id="ACFU01000012">
    <property type="protein sequence ID" value="EEF13908.1"/>
    <property type="molecule type" value="Genomic_DNA"/>
</dbReference>
<comment type="caution">
    <text evidence="1">The sequence shown here is derived from an EMBL/GenBank/DDBJ whole genome shotgun (WGS) entry which is preliminary data.</text>
</comment>
<proteinExistence type="predicted"/>